<protein>
    <submittedName>
        <fullName evidence="1">Uncharacterized protein</fullName>
    </submittedName>
</protein>
<evidence type="ECO:0000313" key="2">
    <source>
        <dbReference type="Proteomes" id="UP000309138"/>
    </source>
</evidence>
<dbReference type="AlphaFoldDB" id="A0A4U1L6X0"/>
<accession>A0A4U1L6X0</accession>
<dbReference type="RefSeq" id="WP_136943997.1">
    <property type="nucleotide sequence ID" value="NZ_SWKR01000002.1"/>
</dbReference>
<dbReference type="Proteomes" id="UP000309138">
    <property type="component" value="Unassembled WGS sequence"/>
</dbReference>
<evidence type="ECO:0000313" key="1">
    <source>
        <dbReference type="EMBL" id="TKD52065.1"/>
    </source>
</evidence>
<name>A0A4U1L6X0_9SPHN</name>
<proteinExistence type="predicted"/>
<gene>
    <name evidence="1" type="ORF">FBR43_15980</name>
</gene>
<keyword evidence="2" id="KW-1185">Reference proteome</keyword>
<dbReference type="EMBL" id="SWKR01000002">
    <property type="protein sequence ID" value="TKD52065.1"/>
    <property type="molecule type" value="Genomic_DNA"/>
</dbReference>
<comment type="caution">
    <text evidence="1">The sequence shown here is derived from an EMBL/GenBank/DDBJ whole genome shotgun (WGS) entry which is preliminary data.</text>
</comment>
<reference evidence="1 2" key="1">
    <citation type="submission" date="2019-04" db="EMBL/GenBank/DDBJ databases">
        <authorList>
            <person name="Yang Y."/>
            <person name="Wei D."/>
        </authorList>
    </citation>
    <scope>NUCLEOTIDE SEQUENCE [LARGE SCALE GENOMIC DNA]</scope>
    <source>
        <strain evidence="1 2">L-1-4w-11</strain>
    </source>
</reference>
<sequence length="161" mass="18100">MSGGEKPNIVTAGWAFESLTTGIESTDTLKAYVKEILAFTDQKNIFETEGRAAQILCEHMRILCVALDMALDDDADTEMRIVFKKRKRGPKRKLRADLVDVRRVFNQAAEALDSGDNFEAVLSEAMQSSGLGRTECVEWIASRRRARKLTLQLARNAIYDK</sequence>
<organism evidence="1 2">
    <name type="scientific">Sphingomonas baiyangensis</name>
    <dbReference type="NCBI Taxonomy" id="2572576"/>
    <lineage>
        <taxon>Bacteria</taxon>
        <taxon>Pseudomonadati</taxon>
        <taxon>Pseudomonadota</taxon>
        <taxon>Alphaproteobacteria</taxon>
        <taxon>Sphingomonadales</taxon>
        <taxon>Sphingomonadaceae</taxon>
        <taxon>Sphingomonas</taxon>
    </lineage>
</organism>